<reference evidence="6" key="2">
    <citation type="journal article" date="2023" name="IMA Fungus">
        <title>Comparative genomic study of the Penicillium genus elucidates a diverse pangenome and 15 lateral gene transfer events.</title>
        <authorList>
            <person name="Petersen C."/>
            <person name="Sorensen T."/>
            <person name="Nielsen M.R."/>
            <person name="Sondergaard T.E."/>
            <person name="Sorensen J.L."/>
            <person name="Fitzpatrick D.A."/>
            <person name="Frisvad J.C."/>
            <person name="Nielsen K.L."/>
        </authorList>
    </citation>
    <scope>NUCLEOTIDE SEQUENCE</scope>
    <source>
        <strain evidence="6">IBT 29495</strain>
    </source>
</reference>
<feature type="domain" description="Major facilitator superfamily (MFS) profile" evidence="5">
    <location>
        <begin position="60"/>
        <end position="442"/>
    </location>
</feature>
<comment type="caution">
    <text evidence="6">The sequence shown here is derived from an EMBL/GenBank/DDBJ whole genome shotgun (WGS) entry which is preliminary data.</text>
</comment>
<proteinExistence type="inferred from homology"/>
<feature type="transmembrane region" description="Helical" evidence="4">
    <location>
        <begin position="352"/>
        <end position="375"/>
    </location>
</feature>
<name>A0A9W9XRM7_9EURO</name>
<evidence type="ECO:0000256" key="3">
    <source>
        <dbReference type="SAM" id="MobiDB-lite"/>
    </source>
</evidence>
<dbReference type="InterPro" id="IPR011701">
    <property type="entry name" value="MFS"/>
</dbReference>
<dbReference type="InterPro" id="IPR020846">
    <property type="entry name" value="MFS_dom"/>
</dbReference>
<feature type="transmembrane region" description="Helical" evidence="4">
    <location>
        <begin position="261"/>
        <end position="283"/>
    </location>
</feature>
<dbReference type="SUPFAM" id="SSF103473">
    <property type="entry name" value="MFS general substrate transporter"/>
    <property type="match status" value="1"/>
</dbReference>
<sequence length="452" mass="48911">MSQPPSGMPEKPPPSPGSRGTEQQFDEKSAHQVPPTISTESIDEPAILEYPEGGFEGWKVVVGSWLALFGSMSFMNSIGTFQTYLLRNQLSDHSPEAVGWIFGVYNGLTFLLGIQAGPIFDARGPRGLICCGGVLTILYLMLLGICTEYWHFMLVYGVLGGISLSLIFSPAIAIVAHYFNARRGLATGIASSGGAVGGVVFPLMLQRLFDTVGFAWATRIAGFVCIITFVLAGILVRPRFAPKRLTLSTVRPDLSIFRQGGLALTSFGVFFLEWGLFIPFTYLTSYALDHGSSAGFSYMLLSLINAAGIFGRWVPGFYADRLGRFNMLILTVLGSFLSILCLWLPTKSSEPLMVIFALVFGFFGGSNVSLAPVCVGQLCKVESFGRYYSTAYILVSISMLTGTALGGKFIKICNGEYHGVIAFAAASYLASFVCLVTAKIFCCGKSKIWSKF</sequence>
<organism evidence="6 7">
    <name type="scientific">Penicillium fimorum</name>
    <dbReference type="NCBI Taxonomy" id="1882269"/>
    <lineage>
        <taxon>Eukaryota</taxon>
        <taxon>Fungi</taxon>
        <taxon>Dikarya</taxon>
        <taxon>Ascomycota</taxon>
        <taxon>Pezizomycotina</taxon>
        <taxon>Eurotiomycetes</taxon>
        <taxon>Eurotiomycetidae</taxon>
        <taxon>Eurotiales</taxon>
        <taxon>Aspergillaceae</taxon>
        <taxon>Penicillium</taxon>
    </lineage>
</organism>
<evidence type="ECO:0000313" key="7">
    <source>
        <dbReference type="Proteomes" id="UP001149954"/>
    </source>
</evidence>
<dbReference type="OrthoDB" id="410267at2759"/>
<evidence type="ECO:0000259" key="5">
    <source>
        <dbReference type="PROSITE" id="PS50850"/>
    </source>
</evidence>
<dbReference type="Pfam" id="PF07690">
    <property type="entry name" value="MFS_1"/>
    <property type="match status" value="1"/>
</dbReference>
<evidence type="ECO:0000256" key="2">
    <source>
        <dbReference type="ARBA" id="ARBA00006727"/>
    </source>
</evidence>
<gene>
    <name evidence="6" type="ORF">N7463_004967</name>
</gene>
<evidence type="ECO:0000313" key="6">
    <source>
        <dbReference type="EMBL" id="KAJ5502093.1"/>
    </source>
</evidence>
<dbReference type="CDD" id="cd17352">
    <property type="entry name" value="MFS_MCT_SLC16"/>
    <property type="match status" value="1"/>
</dbReference>
<reference evidence="6" key="1">
    <citation type="submission" date="2022-12" db="EMBL/GenBank/DDBJ databases">
        <authorList>
            <person name="Petersen C."/>
        </authorList>
    </citation>
    <scope>NUCLEOTIDE SEQUENCE</scope>
    <source>
        <strain evidence="6">IBT 29495</strain>
    </source>
</reference>
<dbReference type="GO" id="GO:0022857">
    <property type="term" value="F:transmembrane transporter activity"/>
    <property type="evidence" value="ECO:0007669"/>
    <property type="project" value="InterPro"/>
</dbReference>
<dbReference type="AlphaFoldDB" id="A0A9W9XRM7"/>
<keyword evidence="4" id="KW-1133">Transmembrane helix</keyword>
<protein>
    <recommendedName>
        <fullName evidence="5">Major facilitator superfamily (MFS) profile domain-containing protein</fullName>
    </recommendedName>
</protein>
<feature type="transmembrane region" description="Helical" evidence="4">
    <location>
        <begin position="387"/>
        <end position="405"/>
    </location>
</feature>
<dbReference type="Proteomes" id="UP001149954">
    <property type="component" value="Unassembled WGS sequence"/>
</dbReference>
<accession>A0A9W9XRM7</accession>
<feature type="transmembrane region" description="Helical" evidence="4">
    <location>
        <begin position="65"/>
        <end position="85"/>
    </location>
</feature>
<feature type="region of interest" description="Disordered" evidence="3">
    <location>
        <begin position="1"/>
        <end position="38"/>
    </location>
</feature>
<feature type="transmembrane region" description="Helical" evidence="4">
    <location>
        <begin position="417"/>
        <end position="442"/>
    </location>
</feature>
<dbReference type="EMBL" id="JAPWDS010000003">
    <property type="protein sequence ID" value="KAJ5502093.1"/>
    <property type="molecule type" value="Genomic_DNA"/>
</dbReference>
<dbReference type="InterPro" id="IPR036259">
    <property type="entry name" value="MFS_trans_sf"/>
</dbReference>
<keyword evidence="7" id="KW-1185">Reference proteome</keyword>
<feature type="transmembrane region" description="Helical" evidence="4">
    <location>
        <begin position="97"/>
        <end position="116"/>
    </location>
</feature>
<feature type="transmembrane region" description="Helical" evidence="4">
    <location>
        <begin position="295"/>
        <end position="315"/>
    </location>
</feature>
<feature type="transmembrane region" description="Helical" evidence="4">
    <location>
        <begin position="327"/>
        <end position="346"/>
    </location>
</feature>
<comment type="subcellular location">
    <subcellularLocation>
        <location evidence="1">Membrane</location>
        <topology evidence="1">Multi-pass membrane protein</topology>
    </subcellularLocation>
</comment>
<keyword evidence="4" id="KW-0472">Membrane</keyword>
<feature type="transmembrane region" description="Helical" evidence="4">
    <location>
        <begin position="128"/>
        <end position="150"/>
    </location>
</feature>
<feature type="transmembrane region" description="Helical" evidence="4">
    <location>
        <begin position="185"/>
        <end position="204"/>
    </location>
</feature>
<dbReference type="Gene3D" id="1.20.1250.20">
    <property type="entry name" value="MFS general substrate transporter like domains"/>
    <property type="match status" value="2"/>
</dbReference>
<evidence type="ECO:0000256" key="1">
    <source>
        <dbReference type="ARBA" id="ARBA00004141"/>
    </source>
</evidence>
<keyword evidence="4" id="KW-0812">Transmembrane</keyword>
<dbReference type="InterPro" id="IPR050327">
    <property type="entry name" value="Proton-linked_MCT"/>
</dbReference>
<feature type="transmembrane region" description="Helical" evidence="4">
    <location>
        <begin position="216"/>
        <end position="236"/>
    </location>
</feature>
<feature type="transmembrane region" description="Helical" evidence="4">
    <location>
        <begin position="156"/>
        <end position="178"/>
    </location>
</feature>
<dbReference type="PANTHER" id="PTHR11360">
    <property type="entry name" value="MONOCARBOXYLATE TRANSPORTER"/>
    <property type="match status" value="1"/>
</dbReference>
<dbReference type="PROSITE" id="PS50850">
    <property type="entry name" value="MFS"/>
    <property type="match status" value="1"/>
</dbReference>
<feature type="compositionally biased region" description="Pro residues" evidence="3">
    <location>
        <begin position="1"/>
        <end position="16"/>
    </location>
</feature>
<evidence type="ECO:0000256" key="4">
    <source>
        <dbReference type="SAM" id="Phobius"/>
    </source>
</evidence>
<dbReference type="GO" id="GO:0016020">
    <property type="term" value="C:membrane"/>
    <property type="evidence" value="ECO:0007669"/>
    <property type="project" value="UniProtKB-SubCell"/>
</dbReference>
<dbReference type="PANTHER" id="PTHR11360:SF177">
    <property type="entry name" value="RIBOFLAVIN TRANSPORTER MCH5"/>
    <property type="match status" value="1"/>
</dbReference>
<comment type="similarity">
    <text evidence="2">Belongs to the major facilitator superfamily. Monocarboxylate porter (TC 2.A.1.13) family.</text>
</comment>